<dbReference type="OrthoDB" id="10264738at2759"/>
<feature type="compositionally biased region" description="Basic and acidic residues" evidence="1">
    <location>
        <begin position="30"/>
        <end position="41"/>
    </location>
</feature>
<dbReference type="FunFam" id="3.60.40.10:FF:000051">
    <property type="entry name" value="Protein phosphatase 2C-like protein"/>
    <property type="match status" value="1"/>
</dbReference>
<organism evidence="3 4">
    <name type="scientific">Paramecium sonneborni</name>
    <dbReference type="NCBI Taxonomy" id="65129"/>
    <lineage>
        <taxon>Eukaryota</taxon>
        <taxon>Sar</taxon>
        <taxon>Alveolata</taxon>
        <taxon>Ciliophora</taxon>
        <taxon>Intramacronucleata</taxon>
        <taxon>Oligohymenophorea</taxon>
        <taxon>Peniculida</taxon>
        <taxon>Parameciidae</taxon>
        <taxon>Paramecium</taxon>
    </lineage>
</organism>
<protein>
    <recommendedName>
        <fullName evidence="2">PPM-type phosphatase domain-containing protein</fullName>
    </recommendedName>
</protein>
<dbReference type="InterPro" id="IPR015655">
    <property type="entry name" value="PP2C"/>
</dbReference>
<dbReference type="Proteomes" id="UP000692954">
    <property type="component" value="Unassembled WGS sequence"/>
</dbReference>
<dbReference type="GO" id="GO:0004722">
    <property type="term" value="F:protein serine/threonine phosphatase activity"/>
    <property type="evidence" value="ECO:0007669"/>
    <property type="project" value="InterPro"/>
</dbReference>
<feature type="domain" description="PPM-type phosphatase" evidence="2">
    <location>
        <begin position="169"/>
        <end position="452"/>
    </location>
</feature>
<dbReference type="CDD" id="cd00143">
    <property type="entry name" value="PP2Cc"/>
    <property type="match status" value="1"/>
</dbReference>
<dbReference type="Pfam" id="PF00481">
    <property type="entry name" value="PP2C"/>
    <property type="match status" value="1"/>
</dbReference>
<comment type="caution">
    <text evidence="3">The sequence shown here is derived from an EMBL/GenBank/DDBJ whole genome shotgun (WGS) entry which is preliminary data.</text>
</comment>
<evidence type="ECO:0000313" key="4">
    <source>
        <dbReference type="Proteomes" id="UP000692954"/>
    </source>
</evidence>
<evidence type="ECO:0000313" key="3">
    <source>
        <dbReference type="EMBL" id="CAD8081439.1"/>
    </source>
</evidence>
<gene>
    <name evidence="3" type="ORF">PSON_ATCC_30995.1.T0420036</name>
</gene>
<name>A0A8S1MPE4_9CILI</name>
<dbReference type="SMART" id="SM00332">
    <property type="entry name" value="PP2Cc"/>
    <property type="match status" value="1"/>
</dbReference>
<keyword evidence="4" id="KW-1185">Reference proteome</keyword>
<sequence length="455" mass="52397">MNQRTFDNNKLASKRLKSPRIFKTEGNHLQYKKDKKSDNQSKSKQCINNKPGLIQRDTSEKQSQFVQKRLIVNNYSQQSRQQQNIVHIKYNSFLDSILKLNKSKEMSRVPMRSRKQMWHNYINPEASVPERRIQSQINILKTEDSYNKNRSTASLYSVEPQDTLQFNLKYTHKTKQGQIANNPNKVNQDICYCQTNLIENLHLFFVCDGHGQNGQYVSNFIKNNLPNNIIKDKIQLQSCQIKEALKISIENISLNVNQQAFDTNFSGSTLNGIILQENGKMYSFNVGDSRTVIGKFNGYGQKFKPYQLSVDHKLTIKKEQYRIIQQGGKVDTFYDQNGNPIGPLRVWINGKQYPGLAMSRSIGDQVAQSIGVSSIPDIVEYQLGFNDKFIIIASDGIWEFLDNQIIVDIIGKYYQLNNIEGASEELLRVAYGMWTIDDDSVVDDITFIIIFIQNQ</sequence>
<feature type="region of interest" description="Disordered" evidence="1">
    <location>
        <begin position="30"/>
        <end position="60"/>
    </location>
</feature>
<dbReference type="AlphaFoldDB" id="A0A8S1MPE4"/>
<dbReference type="InterPro" id="IPR001932">
    <property type="entry name" value="PPM-type_phosphatase-like_dom"/>
</dbReference>
<dbReference type="PROSITE" id="PS51746">
    <property type="entry name" value="PPM_2"/>
    <property type="match status" value="1"/>
</dbReference>
<accession>A0A8S1MPE4</accession>
<evidence type="ECO:0000259" key="2">
    <source>
        <dbReference type="PROSITE" id="PS51746"/>
    </source>
</evidence>
<proteinExistence type="predicted"/>
<reference evidence="3" key="1">
    <citation type="submission" date="2021-01" db="EMBL/GenBank/DDBJ databases">
        <authorList>
            <consortium name="Genoscope - CEA"/>
            <person name="William W."/>
        </authorList>
    </citation>
    <scope>NUCLEOTIDE SEQUENCE</scope>
</reference>
<dbReference type="PANTHER" id="PTHR47992">
    <property type="entry name" value="PROTEIN PHOSPHATASE"/>
    <property type="match status" value="1"/>
</dbReference>
<evidence type="ECO:0000256" key="1">
    <source>
        <dbReference type="SAM" id="MobiDB-lite"/>
    </source>
</evidence>
<dbReference type="EMBL" id="CAJJDN010000042">
    <property type="protein sequence ID" value="CAD8081439.1"/>
    <property type="molecule type" value="Genomic_DNA"/>
</dbReference>